<name>A0A0F9EXJ5_9ZZZZ</name>
<feature type="transmembrane region" description="Helical" evidence="1">
    <location>
        <begin position="27"/>
        <end position="46"/>
    </location>
</feature>
<evidence type="ECO:0000313" key="2">
    <source>
        <dbReference type="EMBL" id="KKL49725.1"/>
    </source>
</evidence>
<comment type="caution">
    <text evidence="2">The sequence shown here is derived from an EMBL/GenBank/DDBJ whole genome shotgun (WGS) entry which is preliminary data.</text>
</comment>
<accession>A0A0F9EXJ5</accession>
<protein>
    <submittedName>
        <fullName evidence="2">Uncharacterized protein</fullName>
    </submittedName>
</protein>
<dbReference type="EMBL" id="LAZR01032858">
    <property type="protein sequence ID" value="KKL49725.1"/>
    <property type="molecule type" value="Genomic_DNA"/>
</dbReference>
<dbReference type="AlphaFoldDB" id="A0A0F9EXJ5"/>
<organism evidence="2">
    <name type="scientific">marine sediment metagenome</name>
    <dbReference type="NCBI Taxonomy" id="412755"/>
    <lineage>
        <taxon>unclassified sequences</taxon>
        <taxon>metagenomes</taxon>
        <taxon>ecological metagenomes</taxon>
    </lineage>
</organism>
<keyword evidence="1" id="KW-0812">Transmembrane</keyword>
<keyword evidence="1" id="KW-0472">Membrane</keyword>
<sequence>MKEYLSEDIIRGKMYDRTIIKKLMSYIMRYRLSALLSISMVFMATLM</sequence>
<evidence type="ECO:0000256" key="1">
    <source>
        <dbReference type="SAM" id="Phobius"/>
    </source>
</evidence>
<feature type="non-terminal residue" evidence="2">
    <location>
        <position position="47"/>
    </location>
</feature>
<keyword evidence="1" id="KW-1133">Transmembrane helix</keyword>
<gene>
    <name evidence="2" type="ORF">LCGC14_2312650</name>
</gene>
<reference evidence="2" key="1">
    <citation type="journal article" date="2015" name="Nature">
        <title>Complex archaea that bridge the gap between prokaryotes and eukaryotes.</title>
        <authorList>
            <person name="Spang A."/>
            <person name="Saw J.H."/>
            <person name="Jorgensen S.L."/>
            <person name="Zaremba-Niedzwiedzka K."/>
            <person name="Martijn J."/>
            <person name="Lind A.E."/>
            <person name="van Eijk R."/>
            <person name="Schleper C."/>
            <person name="Guy L."/>
            <person name="Ettema T.J."/>
        </authorList>
    </citation>
    <scope>NUCLEOTIDE SEQUENCE</scope>
</reference>
<proteinExistence type="predicted"/>